<dbReference type="OrthoDB" id="8370318at2"/>
<name>R4YUN2_OLEAN</name>
<evidence type="ECO:0000256" key="6">
    <source>
        <dbReference type="SAM" id="Phobius"/>
    </source>
</evidence>
<feature type="transmembrane region" description="Helical" evidence="6">
    <location>
        <begin position="108"/>
        <end position="127"/>
    </location>
</feature>
<proteinExistence type="predicted"/>
<dbReference type="InterPro" id="IPR037185">
    <property type="entry name" value="EmrE-like"/>
</dbReference>
<reference evidence="8 9" key="1">
    <citation type="journal article" date="2013" name="Nat. Commun.">
        <title>Genome sequence and functional genomic analysis of the oil-degrading bacterium Oleispira antarctica.</title>
        <authorList>
            <person name="Kube M."/>
            <person name="Chernikova T.N."/>
            <person name="Al-Ramahi Y."/>
            <person name="Beloqui A."/>
            <person name="Lopez-Cortez N."/>
            <person name="Guazzaroni M.E."/>
            <person name="Heipieper H.J."/>
            <person name="Klages S."/>
            <person name="Kotsyurbenko O.R."/>
            <person name="Langer I."/>
            <person name="Nechitaylo T.Y."/>
            <person name="Lunsdorf H."/>
            <person name="Fernandez M."/>
            <person name="Juarez S."/>
            <person name="Ciordia S."/>
            <person name="Singer A."/>
            <person name="Kagan O."/>
            <person name="Egorova O."/>
            <person name="Petit P.A."/>
            <person name="Stogios P."/>
            <person name="Kim Y."/>
            <person name="Tchigvintsev A."/>
            <person name="Flick R."/>
            <person name="Denaro R."/>
            <person name="Genovese M."/>
            <person name="Albar J.P."/>
            <person name="Reva O.N."/>
            <person name="Martinez-Gomariz M."/>
            <person name="Tran H."/>
            <person name="Ferrer M."/>
            <person name="Savchenko A."/>
            <person name="Yakunin A.F."/>
            <person name="Yakimov M.M."/>
            <person name="Golyshina O.V."/>
            <person name="Reinhardt R."/>
            <person name="Golyshin P.N."/>
        </authorList>
    </citation>
    <scope>NUCLEOTIDE SEQUENCE [LARGE SCALE GENOMIC DNA]</scope>
</reference>
<dbReference type="GO" id="GO:0005886">
    <property type="term" value="C:plasma membrane"/>
    <property type="evidence" value="ECO:0007669"/>
    <property type="project" value="UniProtKB-SubCell"/>
</dbReference>
<dbReference type="PANTHER" id="PTHR42920">
    <property type="entry name" value="OS03G0707200 PROTEIN-RELATED"/>
    <property type="match status" value="1"/>
</dbReference>
<keyword evidence="4 6" id="KW-1133">Transmembrane helix</keyword>
<dbReference type="SUPFAM" id="SSF103481">
    <property type="entry name" value="Multidrug resistance efflux transporter EmrE"/>
    <property type="match status" value="2"/>
</dbReference>
<feature type="transmembrane region" description="Helical" evidence="6">
    <location>
        <begin position="49"/>
        <end position="66"/>
    </location>
</feature>
<evidence type="ECO:0000256" key="2">
    <source>
        <dbReference type="ARBA" id="ARBA00022475"/>
    </source>
</evidence>
<feature type="transmembrane region" description="Helical" evidence="6">
    <location>
        <begin position="161"/>
        <end position="177"/>
    </location>
</feature>
<dbReference type="InterPro" id="IPR000620">
    <property type="entry name" value="EamA_dom"/>
</dbReference>
<feature type="transmembrane region" description="Helical" evidence="6">
    <location>
        <begin position="189"/>
        <end position="209"/>
    </location>
</feature>
<dbReference type="Proteomes" id="UP000032749">
    <property type="component" value="Chromosome"/>
</dbReference>
<feature type="domain" description="EamA" evidence="7">
    <location>
        <begin position="19"/>
        <end position="149"/>
    </location>
</feature>
<keyword evidence="3 6" id="KW-0812">Transmembrane</keyword>
<dbReference type="HOGENOM" id="CLU_033863_21_3_6"/>
<accession>R4YUN2</accession>
<dbReference type="KEGG" id="oai:OLEAN_C38170"/>
<organism evidence="8 9">
    <name type="scientific">Oleispira antarctica RB-8</name>
    <dbReference type="NCBI Taxonomy" id="698738"/>
    <lineage>
        <taxon>Bacteria</taxon>
        <taxon>Pseudomonadati</taxon>
        <taxon>Pseudomonadota</taxon>
        <taxon>Gammaproteobacteria</taxon>
        <taxon>Oceanospirillales</taxon>
        <taxon>Oceanospirillaceae</taxon>
        <taxon>Oleispira</taxon>
    </lineage>
</organism>
<evidence type="ECO:0000256" key="5">
    <source>
        <dbReference type="ARBA" id="ARBA00023136"/>
    </source>
</evidence>
<evidence type="ECO:0000256" key="3">
    <source>
        <dbReference type="ARBA" id="ARBA00022692"/>
    </source>
</evidence>
<feature type="transmembrane region" description="Helical" evidence="6">
    <location>
        <begin position="78"/>
        <end position="102"/>
    </location>
</feature>
<feature type="transmembrane region" description="Helical" evidence="6">
    <location>
        <begin position="136"/>
        <end position="155"/>
    </location>
</feature>
<evidence type="ECO:0000259" key="7">
    <source>
        <dbReference type="Pfam" id="PF00892"/>
    </source>
</evidence>
<feature type="transmembrane region" description="Helical" evidence="6">
    <location>
        <begin position="20"/>
        <end position="37"/>
    </location>
</feature>
<dbReference type="PANTHER" id="PTHR42920:SF5">
    <property type="entry name" value="EAMA DOMAIN-CONTAINING PROTEIN"/>
    <property type="match status" value="1"/>
</dbReference>
<dbReference type="InterPro" id="IPR051258">
    <property type="entry name" value="Diverse_Substrate_Transporter"/>
</dbReference>
<evidence type="ECO:0000256" key="4">
    <source>
        <dbReference type="ARBA" id="ARBA00022989"/>
    </source>
</evidence>
<gene>
    <name evidence="8" type="ORF">OLEAN_C38170</name>
</gene>
<comment type="subcellular location">
    <subcellularLocation>
        <location evidence="1">Cell membrane</location>
        <topology evidence="1">Multi-pass membrane protein</topology>
    </subcellularLocation>
</comment>
<dbReference type="PATRIC" id="fig|698738.3.peg.3973"/>
<keyword evidence="9" id="KW-1185">Reference proteome</keyword>
<dbReference type="EMBL" id="FO203512">
    <property type="protein sequence ID" value="CCK77993.1"/>
    <property type="molecule type" value="Genomic_DNA"/>
</dbReference>
<dbReference type="Pfam" id="PF00892">
    <property type="entry name" value="EamA"/>
    <property type="match status" value="2"/>
</dbReference>
<keyword evidence="5 6" id="KW-0472">Membrane</keyword>
<evidence type="ECO:0000256" key="1">
    <source>
        <dbReference type="ARBA" id="ARBA00004651"/>
    </source>
</evidence>
<feature type="domain" description="EamA" evidence="7">
    <location>
        <begin position="162"/>
        <end position="291"/>
    </location>
</feature>
<protein>
    <submittedName>
        <fullName evidence="8">Putative transporter (DMT superfamily protein)</fullName>
    </submittedName>
</protein>
<dbReference type="AlphaFoldDB" id="R4YUN2"/>
<keyword evidence="2" id="KW-1003">Cell membrane</keyword>
<dbReference type="STRING" id="698738.OLEAN_C38170"/>
<sequence>MRTLFIYYVAITLPSHSLKADVLLVIVTLLAAISWMFSKEAVSEMPPLLFIGSRFLLAGIFLALFCKRSLFSLNSKQWLASTQVGILFGLAMCLWIFGLFYAKNLGEGAFITSIASILVAPISYLIFKAKVEKSNWLALPVAFIGLGLLGLENGFHPEQSQLFFLGAAILLSLTFILNGRAAARMSATALTAISLTFVGIMAILISVFVETWPEAATVSMTQWLLLSALIGTAARFLLQTYAQGLTTPSHAAVIMILEPIWTALIAAAWFNERMSGMQLIGCSLIFSALIINRWSSVRIWLKSRGH</sequence>
<feature type="transmembrane region" description="Helical" evidence="6">
    <location>
        <begin position="221"/>
        <end position="238"/>
    </location>
</feature>
<evidence type="ECO:0000313" key="8">
    <source>
        <dbReference type="EMBL" id="CCK77993.1"/>
    </source>
</evidence>
<evidence type="ECO:0000313" key="9">
    <source>
        <dbReference type="Proteomes" id="UP000032749"/>
    </source>
</evidence>
<feature type="transmembrane region" description="Helical" evidence="6">
    <location>
        <begin position="250"/>
        <end position="270"/>
    </location>
</feature>
<feature type="transmembrane region" description="Helical" evidence="6">
    <location>
        <begin position="276"/>
        <end position="294"/>
    </location>
</feature>